<dbReference type="Proteomes" id="UP000623681">
    <property type="component" value="Unassembled WGS sequence"/>
</dbReference>
<comment type="caution">
    <text evidence="3">The sequence shown here is derived from an EMBL/GenBank/DDBJ whole genome shotgun (WGS) entry which is preliminary data.</text>
</comment>
<protein>
    <submittedName>
        <fullName evidence="3">Glycosyltransferase family 4 protein</fullName>
    </submittedName>
</protein>
<dbReference type="InterPro" id="IPR001296">
    <property type="entry name" value="Glyco_trans_1"/>
</dbReference>
<dbReference type="AlphaFoldDB" id="A0A937K581"/>
<dbReference type="FunFam" id="3.40.50.2000:FF:000119">
    <property type="entry name" value="Glycosyl transferase group 1"/>
    <property type="match status" value="1"/>
</dbReference>
<dbReference type="RefSeq" id="WP_202768057.1">
    <property type="nucleotide sequence ID" value="NZ_JAESWA010000022.1"/>
</dbReference>
<dbReference type="PANTHER" id="PTHR46401:SF2">
    <property type="entry name" value="GLYCOSYLTRANSFERASE WBBK-RELATED"/>
    <property type="match status" value="1"/>
</dbReference>
<organism evidence="3 4">
    <name type="scientific">Clostridium paridis</name>
    <dbReference type="NCBI Taxonomy" id="2803863"/>
    <lineage>
        <taxon>Bacteria</taxon>
        <taxon>Bacillati</taxon>
        <taxon>Bacillota</taxon>
        <taxon>Clostridia</taxon>
        <taxon>Eubacteriales</taxon>
        <taxon>Clostridiaceae</taxon>
        <taxon>Clostridium</taxon>
    </lineage>
</organism>
<dbReference type="GO" id="GO:0016757">
    <property type="term" value="F:glycosyltransferase activity"/>
    <property type="evidence" value="ECO:0007669"/>
    <property type="project" value="InterPro"/>
</dbReference>
<dbReference type="PANTHER" id="PTHR46401">
    <property type="entry name" value="GLYCOSYLTRANSFERASE WBBK-RELATED"/>
    <property type="match status" value="1"/>
</dbReference>
<name>A0A937K581_9CLOT</name>
<evidence type="ECO:0000259" key="2">
    <source>
        <dbReference type="Pfam" id="PF00534"/>
    </source>
</evidence>
<sequence length="379" mass="43268">MDVCIDARGLNWYRGTGIGTYTYNLLKNILGIKSDNKYHLIWSGDGYESFINEKISVLMASKKHQRFFENYYIPSYIEKKHLDIYHVPQNGMGLAQDISCNKIVTIHDLIPYTLPETVGAGYLKRFLMEMPKIIENSQGIITVSEYSKKDILRFFPHFSDDDIFVTPLAANEEFRPLDKDKCKNYLSETYNISTPYFLYLGGFSSRKNVKGLILAYEKALLSFNKPISLVIVGSLREEGEALKNLVESKHLNHYIKFIGFCPDEVLPILYNACEAFVYPSTYEGFGLPPLEAMCCKTPVIASNITSIPEVVQDAGILINPYDILDISNSLVNLSQNDALRIELSEKAYERSKDFSWEKTADITLKAYSKINEKYLLYNT</sequence>
<evidence type="ECO:0000313" key="3">
    <source>
        <dbReference type="EMBL" id="MBL4932714.1"/>
    </source>
</evidence>
<keyword evidence="4" id="KW-1185">Reference proteome</keyword>
<accession>A0A937K581</accession>
<feature type="domain" description="Glycosyl transferase family 1" evidence="2">
    <location>
        <begin position="194"/>
        <end position="350"/>
    </location>
</feature>
<dbReference type="CDD" id="cd03809">
    <property type="entry name" value="GT4_MtfB-like"/>
    <property type="match status" value="1"/>
</dbReference>
<dbReference type="SUPFAM" id="SSF53756">
    <property type="entry name" value="UDP-Glycosyltransferase/glycogen phosphorylase"/>
    <property type="match status" value="1"/>
</dbReference>
<dbReference type="Pfam" id="PF00534">
    <property type="entry name" value="Glycos_transf_1"/>
    <property type="match status" value="1"/>
</dbReference>
<dbReference type="Gene3D" id="3.40.50.2000">
    <property type="entry name" value="Glycogen Phosphorylase B"/>
    <property type="match status" value="2"/>
</dbReference>
<reference evidence="3" key="1">
    <citation type="submission" date="2021-01" db="EMBL/GenBank/DDBJ databases">
        <title>Genome public.</title>
        <authorList>
            <person name="Liu C."/>
            <person name="Sun Q."/>
        </authorList>
    </citation>
    <scope>NUCLEOTIDE SEQUENCE</scope>
    <source>
        <strain evidence="3">YIM B02565</strain>
    </source>
</reference>
<evidence type="ECO:0000313" key="4">
    <source>
        <dbReference type="Proteomes" id="UP000623681"/>
    </source>
</evidence>
<dbReference type="GO" id="GO:0009103">
    <property type="term" value="P:lipopolysaccharide biosynthetic process"/>
    <property type="evidence" value="ECO:0007669"/>
    <property type="project" value="TreeGrafter"/>
</dbReference>
<keyword evidence="1" id="KW-0808">Transferase</keyword>
<proteinExistence type="predicted"/>
<evidence type="ECO:0000256" key="1">
    <source>
        <dbReference type="ARBA" id="ARBA00022679"/>
    </source>
</evidence>
<gene>
    <name evidence="3" type="ORF">JK634_12940</name>
</gene>
<dbReference type="EMBL" id="JAESWA010000022">
    <property type="protein sequence ID" value="MBL4932714.1"/>
    <property type="molecule type" value="Genomic_DNA"/>
</dbReference>